<gene>
    <name evidence="1" type="ORF">GSOID_T00016478001</name>
</gene>
<keyword evidence="2" id="KW-1185">Reference proteome</keyword>
<organism evidence="1">
    <name type="scientific">Oikopleura dioica</name>
    <name type="common">Tunicate</name>
    <dbReference type="NCBI Taxonomy" id="34765"/>
    <lineage>
        <taxon>Eukaryota</taxon>
        <taxon>Metazoa</taxon>
        <taxon>Chordata</taxon>
        <taxon>Tunicata</taxon>
        <taxon>Appendicularia</taxon>
        <taxon>Copelata</taxon>
        <taxon>Oikopleuridae</taxon>
        <taxon>Oikopleura</taxon>
    </lineage>
</organism>
<reference evidence="1" key="1">
    <citation type="journal article" date="2010" name="Science">
        <title>Plasticity of animal genome architecture unmasked by rapid evolution of a pelagic tunicate.</title>
        <authorList>
            <person name="Denoeud F."/>
            <person name="Henriet S."/>
            <person name="Mungpakdee S."/>
            <person name="Aury J.M."/>
            <person name="Da Silva C."/>
            <person name="Brinkmann H."/>
            <person name="Mikhaleva J."/>
            <person name="Olsen L.C."/>
            <person name="Jubin C."/>
            <person name="Canestro C."/>
            <person name="Bouquet J.M."/>
            <person name="Danks G."/>
            <person name="Poulain J."/>
            <person name="Campsteijn C."/>
            <person name="Adamski M."/>
            <person name="Cross I."/>
            <person name="Yadetie F."/>
            <person name="Muffato M."/>
            <person name="Louis A."/>
            <person name="Butcher S."/>
            <person name="Tsagkogeorga G."/>
            <person name="Konrad A."/>
            <person name="Singh S."/>
            <person name="Jensen M.F."/>
            <person name="Cong E.H."/>
            <person name="Eikeseth-Otteraa H."/>
            <person name="Noel B."/>
            <person name="Anthouard V."/>
            <person name="Porcel B.M."/>
            <person name="Kachouri-Lafond R."/>
            <person name="Nishino A."/>
            <person name="Ugolini M."/>
            <person name="Chourrout P."/>
            <person name="Nishida H."/>
            <person name="Aasland R."/>
            <person name="Huzurbazar S."/>
            <person name="Westhof E."/>
            <person name="Delsuc F."/>
            <person name="Lehrach H."/>
            <person name="Reinhardt R."/>
            <person name="Weissenbach J."/>
            <person name="Roy S.W."/>
            <person name="Artiguenave F."/>
            <person name="Postlethwait J.H."/>
            <person name="Manak J.R."/>
            <person name="Thompson E.M."/>
            <person name="Jaillon O."/>
            <person name="Du Pasquier L."/>
            <person name="Boudinot P."/>
            <person name="Liberles D.A."/>
            <person name="Volff J.N."/>
            <person name="Philippe H."/>
            <person name="Lenhard B."/>
            <person name="Roest Crollius H."/>
            <person name="Wincker P."/>
            <person name="Chourrout D."/>
        </authorList>
    </citation>
    <scope>NUCLEOTIDE SEQUENCE [LARGE SCALE GENOMIC DNA]</scope>
</reference>
<name>E4Y2S1_OIKDI</name>
<dbReference type="InParanoid" id="E4Y2S1"/>
<dbReference type="EMBL" id="FN653923">
    <property type="protein sequence ID" value="CBY16155.1"/>
    <property type="molecule type" value="Genomic_DNA"/>
</dbReference>
<dbReference type="AlphaFoldDB" id="E4Y2S1"/>
<accession>E4Y2S1</accession>
<protein>
    <submittedName>
        <fullName evidence="1">Uncharacterized protein</fullName>
    </submittedName>
</protein>
<sequence>GVALCSNEHDERYSKYNWQQIHRESWRSF</sequence>
<dbReference type="Proteomes" id="UP000001307">
    <property type="component" value="Unassembled WGS sequence"/>
</dbReference>
<proteinExistence type="predicted"/>
<evidence type="ECO:0000313" key="2">
    <source>
        <dbReference type="Proteomes" id="UP000001307"/>
    </source>
</evidence>
<evidence type="ECO:0000313" key="1">
    <source>
        <dbReference type="EMBL" id="CBY16155.1"/>
    </source>
</evidence>
<feature type="non-terminal residue" evidence="1">
    <location>
        <position position="1"/>
    </location>
</feature>